<feature type="transmembrane region" description="Helical" evidence="7">
    <location>
        <begin position="46"/>
        <end position="64"/>
    </location>
</feature>
<dbReference type="GO" id="GO:0006508">
    <property type="term" value="P:proteolysis"/>
    <property type="evidence" value="ECO:0007669"/>
    <property type="project" value="UniProtKB-KW"/>
</dbReference>
<evidence type="ECO:0000259" key="8">
    <source>
        <dbReference type="Pfam" id="PF01435"/>
    </source>
</evidence>
<dbReference type="GO" id="GO:0046872">
    <property type="term" value="F:metal ion binding"/>
    <property type="evidence" value="ECO:0007669"/>
    <property type="project" value="UniProtKB-KW"/>
</dbReference>
<comment type="cofactor">
    <cofactor evidence="6">
        <name>Zn(2+)</name>
        <dbReference type="ChEBI" id="CHEBI:29105"/>
    </cofactor>
    <text evidence="6">Binds 1 zinc ion per subunit.</text>
</comment>
<accession>A0A7Y9KHI0</accession>
<evidence type="ECO:0000256" key="1">
    <source>
        <dbReference type="ARBA" id="ARBA00022670"/>
    </source>
</evidence>
<dbReference type="RefSeq" id="WP_229810133.1">
    <property type="nucleotide sequence ID" value="NZ_BMRD01000004.1"/>
</dbReference>
<keyword evidence="7" id="KW-0812">Transmembrane</keyword>
<comment type="caution">
    <text evidence="9">The sequence shown here is derived from an EMBL/GenBank/DDBJ whole genome shotgun (WGS) entry which is preliminary data.</text>
</comment>
<comment type="similarity">
    <text evidence="6">Belongs to the peptidase M48 family.</text>
</comment>
<evidence type="ECO:0000256" key="4">
    <source>
        <dbReference type="ARBA" id="ARBA00022833"/>
    </source>
</evidence>
<proteinExistence type="inferred from homology"/>
<feature type="transmembrane region" description="Helical" evidence="7">
    <location>
        <begin position="191"/>
        <end position="218"/>
    </location>
</feature>
<keyword evidence="2" id="KW-0479">Metal-binding</keyword>
<evidence type="ECO:0000313" key="9">
    <source>
        <dbReference type="EMBL" id="NYE15774.1"/>
    </source>
</evidence>
<protein>
    <submittedName>
        <fullName evidence="9">Zn-dependent protease with chaperone function</fullName>
    </submittedName>
</protein>
<keyword evidence="3 6" id="KW-0378">Hydrolase</keyword>
<evidence type="ECO:0000256" key="5">
    <source>
        <dbReference type="ARBA" id="ARBA00023049"/>
    </source>
</evidence>
<feature type="domain" description="Peptidase M48" evidence="8">
    <location>
        <begin position="81"/>
        <end position="244"/>
    </location>
</feature>
<dbReference type="Gene3D" id="3.30.2010.10">
    <property type="entry name" value="Metalloproteases ('zincins'), catalytic domain"/>
    <property type="match status" value="1"/>
</dbReference>
<dbReference type="GO" id="GO:0004222">
    <property type="term" value="F:metalloendopeptidase activity"/>
    <property type="evidence" value="ECO:0007669"/>
    <property type="project" value="InterPro"/>
</dbReference>
<keyword evidence="4 6" id="KW-0862">Zinc</keyword>
<sequence>MPRHLPPGRPQGTPAGRAGFAIGLVVAAEGGVVAAVAFGAGSVWPFWGAVPVLAVWTLLLLAPLSAPRSYGYREPEADERARLEHVWRYVQQHAGVSGYRLVIVESEGLNACRPSARTVAVTSRSARSLTPEHLAAVLAHELGHLQGWRAVPAFVHAQVTLPNRTLQWALRTAWSPIGPMWKRAVEWHRPIGFLGVLLLAVVAAVVTVLVAVPAALAYAASLGARLLSAGGEARADAAAVRMGFGADLVAAVEHRIEHQPDGLPLPLVRRAQALRRRLGRAPQVLPPNSGGGP</sequence>
<feature type="transmembrane region" description="Helical" evidence="7">
    <location>
        <begin position="20"/>
        <end position="40"/>
    </location>
</feature>
<name>A0A7Y9KHI0_9ACTN</name>
<keyword evidence="5 6" id="KW-0482">Metalloprotease</keyword>
<reference evidence="9 10" key="1">
    <citation type="submission" date="2020-07" db="EMBL/GenBank/DDBJ databases">
        <title>Sequencing the genomes of 1000 actinobacteria strains.</title>
        <authorList>
            <person name="Klenk H.-P."/>
        </authorList>
    </citation>
    <scope>NUCLEOTIDE SEQUENCE [LARGE SCALE GENOMIC DNA]</scope>
    <source>
        <strain evidence="9 10">DSM 43461</strain>
    </source>
</reference>
<dbReference type="InterPro" id="IPR001915">
    <property type="entry name" value="Peptidase_M48"/>
</dbReference>
<keyword evidence="7" id="KW-1133">Transmembrane helix</keyword>
<keyword evidence="1 6" id="KW-0645">Protease</keyword>
<dbReference type="Pfam" id="PF01435">
    <property type="entry name" value="Peptidase_M48"/>
    <property type="match status" value="1"/>
</dbReference>
<evidence type="ECO:0000256" key="7">
    <source>
        <dbReference type="SAM" id="Phobius"/>
    </source>
</evidence>
<dbReference type="AlphaFoldDB" id="A0A7Y9KHI0"/>
<evidence type="ECO:0000313" key="10">
    <source>
        <dbReference type="Proteomes" id="UP000591272"/>
    </source>
</evidence>
<evidence type="ECO:0000256" key="6">
    <source>
        <dbReference type="RuleBase" id="RU003983"/>
    </source>
</evidence>
<organism evidence="9 10">
    <name type="scientific">Actinomadura citrea</name>
    <dbReference type="NCBI Taxonomy" id="46158"/>
    <lineage>
        <taxon>Bacteria</taxon>
        <taxon>Bacillati</taxon>
        <taxon>Actinomycetota</taxon>
        <taxon>Actinomycetes</taxon>
        <taxon>Streptosporangiales</taxon>
        <taxon>Thermomonosporaceae</taxon>
        <taxon>Actinomadura</taxon>
    </lineage>
</organism>
<keyword evidence="10" id="KW-1185">Reference proteome</keyword>
<evidence type="ECO:0000256" key="2">
    <source>
        <dbReference type="ARBA" id="ARBA00022723"/>
    </source>
</evidence>
<keyword evidence="7" id="KW-0472">Membrane</keyword>
<evidence type="ECO:0000256" key="3">
    <source>
        <dbReference type="ARBA" id="ARBA00022801"/>
    </source>
</evidence>
<dbReference type="Proteomes" id="UP000591272">
    <property type="component" value="Unassembled WGS sequence"/>
</dbReference>
<gene>
    <name evidence="9" type="ORF">BJ999_006070</name>
</gene>
<dbReference type="EMBL" id="JACCBT010000001">
    <property type="protein sequence ID" value="NYE15774.1"/>
    <property type="molecule type" value="Genomic_DNA"/>
</dbReference>